<dbReference type="AlphaFoldDB" id="A0A212L7D8"/>
<dbReference type="EMBL" id="FMJD01000003">
    <property type="protein sequence ID" value="SCM73425.1"/>
    <property type="molecule type" value="Genomic_DNA"/>
</dbReference>
<dbReference type="RefSeq" id="WP_288199485.1">
    <property type="nucleotide sequence ID" value="NZ_LT608334.1"/>
</dbReference>
<protein>
    <submittedName>
        <fullName evidence="1">Uncharacterized protein</fullName>
    </submittedName>
</protein>
<reference evidence="1" key="1">
    <citation type="submission" date="2016-08" db="EMBL/GenBank/DDBJ databases">
        <authorList>
            <person name="Seilhamer J.J."/>
        </authorList>
    </citation>
    <scope>NUCLEOTIDE SEQUENCE</scope>
    <source>
        <strain evidence="1">86</strain>
    </source>
</reference>
<name>A0A212L7D8_9HYPH</name>
<organism evidence="1">
    <name type="scientific">uncultured Pleomorphomonas sp</name>
    <dbReference type="NCBI Taxonomy" id="442121"/>
    <lineage>
        <taxon>Bacteria</taxon>
        <taxon>Pseudomonadati</taxon>
        <taxon>Pseudomonadota</taxon>
        <taxon>Alphaproteobacteria</taxon>
        <taxon>Hyphomicrobiales</taxon>
        <taxon>Pleomorphomonadaceae</taxon>
        <taxon>Pleomorphomonas</taxon>
        <taxon>environmental samples</taxon>
    </lineage>
</organism>
<proteinExistence type="predicted"/>
<gene>
    <name evidence="1" type="ORF">KL86PLE_110062</name>
</gene>
<evidence type="ECO:0000313" key="1">
    <source>
        <dbReference type="EMBL" id="SCM73425.1"/>
    </source>
</evidence>
<sequence length="78" mass="8518">MITLLTSAQRAALKWLADHSGDGLFDKNGVLLAGGETAPIMRGTWNRLAEGGYVEFYRPITSGRGRLRITDLGRRAAE</sequence>
<accession>A0A212L7D8</accession>